<name>A0A6M3K1N3_9ZZZZ</name>
<reference evidence="2" key="1">
    <citation type="submission" date="2020-03" db="EMBL/GenBank/DDBJ databases">
        <title>The deep terrestrial virosphere.</title>
        <authorList>
            <person name="Holmfeldt K."/>
            <person name="Nilsson E."/>
            <person name="Simone D."/>
            <person name="Lopez-Fernandez M."/>
            <person name="Wu X."/>
            <person name="de Brujin I."/>
            <person name="Lundin D."/>
            <person name="Andersson A."/>
            <person name="Bertilsson S."/>
            <person name="Dopson M."/>
        </authorList>
    </citation>
    <scope>NUCLEOTIDE SEQUENCE</scope>
    <source>
        <strain evidence="2">MM415A01602</strain>
        <strain evidence="1">MM415B01218</strain>
    </source>
</reference>
<organism evidence="2">
    <name type="scientific">viral metagenome</name>
    <dbReference type="NCBI Taxonomy" id="1070528"/>
    <lineage>
        <taxon>unclassified sequences</taxon>
        <taxon>metagenomes</taxon>
        <taxon>organismal metagenomes</taxon>
    </lineage>
</organism>
<protein>
    <submittedName>
        <fullName evidence="2">Uncharacterized protein</fullName>
    </submittedName>
</protein>
<sequence>MRLERYITEALHGINTKDSLLILEPLRPWLKKFKYAGINQMESLVKKVKKLKKHGDGDSIIYYIDKISSSTLKSPICKEAHKLLPIYIYIGFVDEYCVYEYNKYIHIGPNIKSIEEDVNKNNIDDALGEIDEYYIASGFIHELTHWLDDSFYGFRHPKKKGIKYNDPKVEKMKEWMDYSEINAFVHSIALAKLSFSDDEWNKMSFREMISVDSPIENVSLSLGKDFDKAIKRRLAREDLLGRNMR</sequence>
<dbReference type="AlphaFoldDB" id="A0A6M3K1N3"/>
<dbReference type="EMBL" id="MT141390">
    <property type="protein sequence ID" value="QJA59948.1"/>
    <property type="molecule type" value="Genomic_DNA"/>
</dbReference>
<evidence type="ECO:0000313" key="2">
    <source>
        <dbReference type="EMBL" id="QJA76024.1"/>
    </source>
</evidence>
<gene>
    <name evidence="2" type="ORF">MM415A01602_0008</name>
    <name evidence="1" type="ORF">MM415B01218_0007</name>
</gene>
<accession>A0A6M3K1N3</accession>
<proteinExistence type="predicted"/>
<dbReference type="EMBL" id="MT142200">
    <property type="protein sequence ID" value="QJA76024.1"/>
    <property type="molecule type" value="Genomic_DNA"/>
</dbReference>
<evidence type="ECO:0000313" key="1">
    <source>
        <dbReference type="EMBL" id="QJA59948.1"/>
    </source>
</evidence>